<keyword evidence="1" id="KW-0472">Membrane</keyword>
<organism evidence="2">
    <name type="scientific">Octopus bimaculoides</name>
    <name type="common">California two-spotted octopus</name>
    <dbReference type="NCBI Taxonomy" id="37653"/>
    <lineage>
        <taxon>Eukaryota</taxon>
        <taxon>Metazoa</taxon>
        <taxon>Spiralia</taxon>
        <taxon>Lophotrochozoa</taxon>
        <taxon>Mollusca</taxon>
        <taxon>Cephalopoda</taxon>
        <taxon>Coleoidea</taxon>
        <taxon>Octopodiformes</taxon>
        <taxon>Octopoda</taxon>
        <taxon>Incirrata</taxon>
        <taxon>Octopodidae</taxon>
        <taxon>Octopus</taxon>
    </lineage>
</organism>
<keyword evidence="1" id="KW-0812">Transmembrane</keyword>
<dbReference type="OrthoDB" id="10413916at2759"/>
<feature type="transmembrane region" description="Helical" evidence="1">
    <location>
        <begin position="46"/>
        <end position="65"/>
    </location>
</feature>
<name>A0A0L8GK62_OCTBM</name>
<dbReference type="PROSITE" id="PS51257">
    <property type="entry name" value="PROKAR_LIPOPROTEIN"/>
    <property type="match status" value="1"/>
</dbReference>
<dbReference type="EMBL" id="KQ421460">
    <property type="protein sequence ID" value="KOF77401.1"/>
    <property type="molecule type" value="Genomic_DNA"/>
</dbReference>
<proteinExistence type="predicted"/>
<evidence type="ECO:0000256" key="1">
    <source>
        <dbReference type="SAM" id="Phobius"/>
    </source>
</evidence>
<evidence type="ECO:0000313" key="2">
    <source>
        <dbReference type="EMBL" id="KOF77401.1"/>
    </source>
</evidence>
<gene>
    <name evidence="2" type="ORF">OCBIM_22032138mg</name>
</gene>
<accession>A0A0L8GK62</accession>
<keyword evidence="1" id="KW-1133">Transmembrane helix</keyword>
<reference evidence="2" key="1">
    <citation type="submission" date="2015-07" db="EMBL/GenBank/DDBJ databases">
        <title>MeaNS - Measles Nucleotide Surveillance Program.</title>
        <authorList>
            <person name="Tran T."/>
            <person name="Druce J."/>
        </authorList>
    </citation>
    <scope>NUCLEOTIDE SEQUENCE</scope>
    <source>
        <strain evidence="2">UCB-OBI-ISO-001</strain>
        <tissue evidence="2">Gonad</tissue>
    </source>
</reference>
<feature type="transmembrane region" description="Helical" evidence="1">
    <location>
        <begin position="6"/>
        <end position="25"/>
    </location>
</feature>
<protein>
    <submittedName>
        <fullName evidence="2">Uncharacterized protein</fullName>
    </submittedName>
</protein>
<dbReference type="AlphaFoldDB" id="A0A0L8GK62"/>
<dbReference type="KEGG" id="obi:106876292"/>
<sequence>MNFKIVFLYFLVPLFSGIFVSCMNVTEPPTPICGQAKQEKQKTRCLLAKIQVTLVFFVYAEFFSIHVRLNTCERNFIVENNQEGHFNITLYSISAMFFDVRHVEASRYHSKFCLYQDKKRGFFSISLGCFEKWWPQQTKFLVKEDVKR</sequence>